<dbReference type="GO" id="GO:0008270">
    <property type="term" value="F:zinc ion binding"/>
    <property type="evidence" value="ECO:0007669"/>
    <property type="project" value="InterPro"/>
</dbReference>
<sequence>MVTSRDGEDEAMMARCVALSRIAVGKGEYPFGAVVAREGRIVAEAINRTIRDGDVSRHAEVIALARAQKAIGRRELRECSLYSNVEPCAMCSYCIREAWVGRVVYALGSPVMGGVSKWNILRDDGLSGRMPQVFDAAPEVVSGVLVEQAQAAWRDWSPLAWEMITLRGLMTDPSARPECRTRAARPRSLWHHLVALIERPPRPYVDPTSAAEGHADL</sequence>
<dbReference type="InterPro" id="IPR002125">
    <property type="entry name" value="CMP_dCMP_dom"/>
</dbReference>
<evidence type="ECO:0000256" key="1">
    <source>
        <dbReference type="ARBA" id="ARBA00022723"/>
    </source>
</evidence>
<dbReference type="PANTHER" id="PTHR11079">
    <property type="entry name" value="CYTOSINE DEAMINASE FAMILY MEMBER"/>
    <property type="match status" value="1"/>
</dbReference>
<reference evidence="4 5" key="1">
    <citation type="submission" date="2017-07" db="EMBL/GenBank/DDBJ databases">
        <title>Draft Genome Sequences of Select Purple Nonsulfur Bacteria.</title>
        <authorList>
            <person name="Lasarre B."/>
            <person name="Mckinlay J.B."/>
        </authorList>
    </citation>
    <scope>NUCLEOTIDE SEQUENCE [LARGE SCALE GENOMIC DNA]</scope>
    <source>
        <strain evidence="4 5">DSM 5909</strain>
    </source>
</reference>
<dbReference type="EMBL" id="NPEX01000017">
    <property type="protein sequence ID" value="RAI45380.1"/>
    <property type="molecule type" value="Genomic_DNA"/>
</dbReference>
<dbReference type="Proteomes" id="UP000249130">
    <property type="component" value="Unassembled WGS sequence"/>
</dbReference>
<dbReference type="PROSITE" id="PS51747">
    <property type="entry name" value="CYT_DCMP_DEAMINASES_2"/>
    <property type="match status" value="1"/>
</dbReference>
<evidence type="ECO:0000313" key="5">
    <source>
        <dbReference type="Proteomes" id="UP000249130"/>
    </source>
</evidence>
<dbReference type="InterPro" id="IPR016192">
    <property type="entry name" value="APOBEC/CMP_deaminase_Zn-bd"/>
</dbReference>
<dbReference type="AlphaFoldDB" id="A0A327L2Q5"/>
<organism evidence="4 5">
    <name type="scientific">Rhodoplanes roseus</name>
    <dbReference type="NCBI Taxonomy" id="29409"/>
    <lineage>
        <taxon>Bacteria</taxon>
        <taxon>Pseudomonadati</taxon>
        <taxon>Pseudomonadota</taxon>
        <taxon>Alphaproteobacteria</taxon>
        <taxon>Hyphomicrobiales</taxon>
        <taxon>Nitrobacteraceae</taxon>
        <taxon>Rhodoplanes</taxon>
    </lineage>
</organism>
<evidence type="ECO:0000256" key="2">
    <source>
        <dbReference type="ARBA" id="ARBA00022833"/>
    </source>
</evidence>
<dbReference type="InterPro" id="IPR016193">
    <property type="entry name" value="Cytidine_deaminase-like"/>
</dbReference>
<keyword evidence="5" id="KW-1185">Reference proteome</keyword>
<keyword evidence="1" id="KW-0479">Metal-binding</keyword>
<gene>
    <name evidence="4" type="ORF">CH341_04280</name>
</gene>
<dbReference type="Pfam" id="PF00383">
    <property type="entry name" value="dCMP_cyt_deam_1"/>
    <property type="match status" value="1"/>
</dbReference>
<evidence type="ECO:0000313" key="4">
    <source>
        <dbReference type="EMBL" id="RAI45380.1"/>
    </source>
</evidence>
<dbReference type="CDD" id="cd01285">
    <property type="entry name" value="nucleoside_deaminase"/>
    <property type="match status" value="1"/>
</dbReference>
<accession>A0A327L2Q5</accession>
<dbReference type="OrthoDB" id="9802676at2"/>
<keyword evidence="2" id="KW-0862">Zinc</keyword>
<dbReference type="RefSeq" id="WP_111417797.1">
    <property type="nucleotide sequence ID" value="NZ_NPEX01000017.1"/>
</dbReference>
<feature type="domain" description="CMP/dCMP-type deaminase" evidence="3">
    <location>
        <begin position="7"/>
        <end position="126"/>
    </location>
</feature>
<dbReference type="GO" id="GO:0016787">
    <property type="term" value="F:hydrolase activity"/>
    <property type="evidence" value="ECO:0007669"/>
    <property type="project" value="InterPro"/>
</dbReference>
<protein>
    <recommendedName>
        <fullName evidence="3">CMP/dCMP-type deaminase domain-containing protein</fullName>
    </recommendedName>
</protein>
<proteinExistence type="predicted"/>
<dbReference type="PANTHER" id="PTHR11079:SF162">
    <property type="entry name" value="RIBOFLAVIN BIOSYNTHESIS PROTEIN PYRD, CHLOROPLASTIC"/>
    <property type="match status" value="1"/>
</dbReference>
<dbReference type="SUPFAM" id="SSF53927">
    <property type="entry name" value="Cytidine deaminase-like"/>
    <property type="match status" value="1"/>
</dbReference>
<comment type="caution">
    <text evidence="4">The sequence shown here is derived from an EMBL/GenBank/DDBJ whole genome shotgun (WGS) entry which is preliminary data.</text>
</comment>
<dbReference type="PROSITE" id="PS00903">
    <property type="entry name" value="CYT_DCMP_DEAMINASES_1"/>
    <property type="match status" value="1"/>
</dbReference>
<dbReference type="Gene3D" id="3.40.140.10">
    <property type="entry name" value="Cytidine Deaminase, domain 2"/>
    <property type="match status" value="1"/>
</dbReference>
<name>A0A327L2Q5_9BRAD</name>
<evidence type="ECO:0000259" key="3">
    <source>
        <dbReference type="PROSITE" id="PS51747"/>
    </source>
</evidence>